<proteinExistence type="predicted"/>
<comment type="catalytic activity">
    <reaction evidence="1">
        <text>acetate + ATP + CoA = acetyl-CoA + ADP + phosphate</text>
        <dbReference type="Rhea" id="RHEA:15081"/>
        <dbReference type="ChEBI" id="CHEBI:30089"/>
        <dbReference type="ChEBI" id="CHEBI:30616"/>
        <dbReference type="ChEBI" id="CHEBI:43474"/>
        <dbReference type="ChEBI" id="CHEBI:57287"/>
        <dbReference type="ChEBI" id="CHEBI:57288"/>
        <dbReference type="ChEBI" id="CHEBI:456216"/>
        <dbReference type="EC" id="6.2.1.13"/>
    </reaction>
</comment>
<dbReference type="Gene3D" id="3.40.50.261">
    <property type="entry name" value="Succinyl-CoA synthetase domains"/>
    <property type="match status" value="1"/>
</dbReference>
<dbReference type="EC" id="6.2.1.13" evidence="2"/>
<dbReference type="RefSeq" id="WP_380699639.1">
    <property type="nucleotide sequence ID" value="NZ_JBHSKX010000001.1"/>
</dbReference>
<dbReference type="Pfam" id="PF13607">
    <property type="entry name" value="Succ_CoA_lig"/>
    <property type="match status" value="1"/>
</dbReference>
<gene>
    <name evidence="7" type="ORF">ACFPJ5_04090</name>
</gene>
<evidence type="ECO:0000256" key="3">
    <source>
        <dbReference type="ARBA" id="ARBA00022598"/>
    </source>
</evidence>
<evidence type="ECO:0000313" key="8">
    <source>
        <dbReference type="Proteomes" id="UP001596201"/>
    </source>
</evidence>
<name>A0ABD5R7X6_9EURY</name>
<dbReference type="PANTHER" id="PTHR43334:SF1">
    <property type="entry name" value="3-HYDROXYPROPIONATE--COA LIGASE [ADP-FORMING]"/>
    <property type="match status" value="1"/>
</dbReference>
<dbReference type="InterPro" id="IPR036291">
    <property type="entry name" value="NAD(P)-bd_dom_sf"/>
</dbReference>
<feature type="domain" description="CoA-binding" evidence="6">
    <location>
        <begin position="7"/>
        <end position="99"/>
    </location>
</feature>
<dbReference type="EMBL" id="JBHSKX010000001">
    <property type="protein sequence ID" value="MFC5366105.1"/>
    <property type="molecule type" value="Genomic_DNA"/>
</dbReference>
<evidence type="ECO:0000256" key="4">
    <source>
        <dbReference type="ARBA" id="ARBA00022741"/>
    </source>
</evidence>
<keyword evidence="8" id="KW-1185">Reference proteome</keyword>
<organism evidence="7 8">
    <name type="scientific">Salinirubrum litoreum</name>
    <dbReference type="NCBI Taxonomy" id="1126234"/>
    <lineage>
        <taxon>Archaea</taxon>
        <taxon>Methanobacteriati</taxon>
        <taxon>Methanobacteriota</taxon>
        <taxon>Stenosarchaea group</taxon>
        <taxon>Halobacteria</taxon>
        <taxon>Halobacteriales</taxon>
        <taxon>Haloferacaceae</taxon>
        <taxon>Salinirubrum</taxon>
    </lineage>
</organism>
<keyword evidence="5" id="KW-0067">ATP-binding</keyword>
<evidence type="ECO:0000259" key="6">
    <source>
        <dbReference type="SMART" id="SM00881"/>
    </source>
</evidence>
<dbReference type="InterPro" id="IPR016102">
    <property type="entry name" value="Succinyl-CoA_synth-like"/>
</dbReference>
<keyword evidence="4" id="KW-0547">Nucleotide-binding</keyword>
<keyword evidence="3" id="KW-0436">Ligase</keyword>
<dbReference type="AlphaFoldDB" id="A0ABD5R7X6"/>
<feature type="non-terminal residue" evidence="7">
    <location>
        <position position="200"/>
    </location>
</feature>
<protein>
    <recommendedName>
        <fullName evidence="2">acetate--CoA ligase (ADP-forming)</fullName>
        <ecNumber evidence="2">6.2.1.13</ecNumber>
    </recommendedName>
</protein>
<evidence type="ECO:0000313" key="7">
    <source>
        <dbReference type="EMBL" id="MFC5366105.1"/>
    </source>
</evidence>
<evidence type="ECO:0000256" key="1">
    <source>
        <dbReference type="ARBA" id="ARBA00001619"/>
    </source>
</evidence>
<accession>A0ABD5R7X6</accession>
<dbReference type="SUPFAM" id="SSF51735">
    <property type="entry name" value="NAD(P)-binding Rossmann-fold domains"/>
    <property type="match status" value="1"/>
</dbReference>
<dbReference type="Gene3D" id="3.40.50.720">
    <property type="entry name" value="NAD(P)-binding Rossmann-like Domain"/>
    <property type="match status" value="1"/>
</dbReference>
<dbReference type="Proteomes" id="UP001596201">
    <property type="component" value="Unassembled WGS sequence"/>
</dbReference>
<comment type="caution">
    <text evidence="7">The sequence shown here is derived from an EMBL/GenBank/DDBJ whole genome shotgun (WGS) entry which is preliminary data.</text>
</comment>
<dbReference type="Pfam" id="PF13380">
    <property type="entry name" value="CoA_binding_2"/>
    <property type="match status" value="1"/>
</dbReference>
<dbReference type="SMART" id="SM00881">
    <property type="entry name" value="CoA_binding"/>
    <property type="match status" value="1"/>
</dbReference>
<dbReference type="InterPro" id="IPR032875">
    <property type="entry name" value="Succ_CoA_lig_flav_dom"/>
</dbReference>
<evidence type="ECO:0000256" key="5">
    <source>
        <dbReference type="ARBA" id="ARBA00022840"/>
    </source>
</evidence>
<sequence length="200" mass="20891">MGELSELFAPETVAVVGATEREGSVGRAIMDNLVADFDGTVVPVNPNYDEVLGIPCVSDIGAADADLAVVVVPPKIAVEAVRQAGESGVRNVVVITAGFGETGSEGAARERELREVAEQYDLNLVGPNSLGIMSTGVDMNATFGPENAQPGGMSFMSQSGAFITAVLDWANDQDIGFRDVVSLGNKAVLDEADFVREWGD</sequence>
<dbReference type="GO" id="GO:0043758">
    <property type="term" value="F:acetate-CoA ligase (ADP-forming) activity"/>
    <property type="evidence" value="ECO:0007669"/>
    <property type="project" value="UniProtKB-EC"/>
</dbReference>
<dbReference type="InterPro" id="IPR051538">
    <property type="entry name" value="Acyl-CoA_Synth/Transferase"/>
</dbReference>
<dbReference type="PANTHER" id="PTHR43334">
    <property type="entry name" value="ACETATE--COA LIGASE [ADP-FORMING]"/>
    <property type="match status" value="1"/>
</dbReference>
<dbReference type="GO" id="GO:0005524">
    <property type="term" value="F:ATP binding"/>
    <property type="evidence" value="ECO:0007669"/>
    <property type="project" value="UniProtKB-KW"/>
</dbReference>
<evidence type="ECO:0000256" key="2">
    <source>
        <dbReference type="ARBA" id="ARBA00012957"/>
    </source>
</evidence>
<dbReference type="SUPFAM" id="SSF52210">
    <property type="entry name" value="Succinyl-CoA synthetase domains"/>
    <property type="match status" value="1"/>
</dbReference>
<dbReference type="InterPro" id="IPR003781">
    <property type="entry name" value="CoA-bd"/>
</dbReference>
<reference evidence="7 8" key="1">
    <citation type="journal article" date="2019" name="Int. J. Syst. Evol. Microbiol.">
        <title>The Global Catalogue of Microorganisms (GCM) 10K type strain sequencing project: providing services to taxonomists for standard genome sequencing and annotation.</title>
        <authorList>
            <consortium name="The Broad Institute Genomics Platform"/>
            <consortium name="The Broad Institute Genome Sequencing Center for Infectious Disease"/>
            <person name="Wu L."/>
            <person name="Ma J."/>
        </authorList>
    </citation>
    <scope>NUCLEOTIDE SEQUENCE [LARGE SCALE GENOMIC DNA]</scope>
    <source>
        <strain evidence="7 8">CGMCC 1.12237</strain>
    </source>
</reference>